<dbReference type="SUPFAM" id="SSF56112">
    <property type="entry name" value="Protein kinase-like (PK-like)"/>
    <property type="match status" value="1"/>
</dbReference>
<dbReference type="InterPro" id="IPR000719">
    <property type="entry name" value="Prot_kinase_dom"/>
</dbReference>
<keyword evidence="3 6" id="KW-0547">Nucleotide-binding</keyword>
<evidence type="ECO:0000256" key="5">
    <source>
        <dbReference type="ARBA" id="ARBA00022840"/>
    </source>
</evidence>
<dbReference type="Gene3D" id="1.10.510.10">
    <property type="entry name" value="Transferase(Phosphotransferase) domain 1"/>
    <property type="match status" value="1"/>
</dbReference>
<evidence type="ECO:0000256" key="2">
    <source>
        <dbReference type="ARBA" id="ARBA00022679"/>
    </source>
</evidence>
<evidence type="ECO:0000256" key="7">
    <source>
        <dbReference type="SAM" id="MobiDB-lite"/>
    </source>
</evidence>
<dbReference type="FunCoup" id="A0A1Y1ULS5">
    <property type="interactions" value="159"/>
</dbReference>
<feature type="compositionally biased region" description="Polar residues" evidence="7">
    <location>
        <begin position="304"/>
        <end position="319"/>
    </location>
</feature>
<feature type="binding site" evidence="6">
    <location>
        <position position="506"/>
    </location>
    <ligand>
        <name>ATP</name>
        <dbReference type="ChEBI" id="CHEBI:30616"/>
    </ligand>
</feature>
<comment type="caution">
    <text evidence="9">The sequence shown here is derived from an EMBL/GenBank/DDBJ whole genome shotgun (WGS) entry which is preliminary data.</text>
</comment>
<dbReference type="PANTHER" id="PTHR22974">
    <property type="entry name" value="MIXED LINEAGE PROTEIN KINASE"/>
    <property type="match status" value="1"/>
</dbReference>
<evidence type="ECO:0000313" key="10">
    <source>
        <dbReference type="Proteomes" id="UP000193218"/>
    </source>
</evidence>
<dbReference type="InterPro" id="IPR027084">
    <property type="entry name" value="Mps1_cat"/>
</dbReference>
<evidence type="ECO:0000256" key="6">
    <source>
        <dbReference type="PROSITE-ProRule" id="PRU10141"/>
    </source>
</evidence>
<reference evidence="9 10" key="1">
    <citation type="submission" date="2017-03" db="EMBL/GenBank/DDBJ databases">
        <title>Widespread Adenine N6-methylation of Active Genes in Fungi.</title>
        <authorList>
            <consortium name="DOE Joint Genome Institute"/>
            <person name="Mondo S.J."/>
            <person name="Dannebaum R.O."/>
            <person name="Kuo R.C."/>
            <person name="Louie K.B."/>
            <person name="Bewick A.J."/>
            <person name="Labutti K."/>
            <person name="Haridas S."/>
            <person name="Kuo A."/>
            <person name="Salamov A."/>
            <person name="Ahrendt S.R."/>
            <person name="Lau R."/>
            <person name="Bowen B.P."/>
            <person name="Lipzen A."/>
            <person name="Sullivan W."/>
            <person name="Andreopoulos W.B."/>
            <person name="Clum A."/>
            <person name="Lindquist E."/>
            <person name="Daum C."/>
            <person name="Northen T.R."/>
            <person name="Ramamoorthy G."/>
            <person name="Schmitz R.J."/>
            <person name="Gryganskyi A."/>
            <person name="Culley D."/>
            <person name="Magnuson J."/>
            <person name="James T.Y."/>
            <person name="O'Malley M.A."/>
            <person name="Stajich J.E."/>
            <person name="Spatafora J.W."/>
            <person name="Visel A."/>
            <person name="Grigoriev I.V."/>
        </authorList>
    </citation>
    <scope>NUCLEOTIDE SEQUENCE [LARGE SCALE GENOMIC DNA]</scope>
    <source>
        <strain evidence="9 10">NRRL Y-17943</strain>
    </source>
</reference>
<organism evidence="9 10">
    <name type="scientific">Kockovaella imperatae</name>
    <dbReference type="NCBI Taxonomy" id="4999"/>
    <lineage>
        <taxon>Eukaryota</taxon>
        <taxon>Fungi</taxon>
        <taxon>Dikarya</taxon>
        <taxon>Basidiomycota</taxon>
        <taxon>Agaricomycotina</taxon>
        <taxon>Tremellomycetes</taxon>
        <taxon>Tremellales</taxon>
        <taxon>Cuniculitremaceae</taxon>
        <taxon>Kockovaella</taxon>
    </lineage>
</organism>
<gene>
    <name evidence="9" type="ORF">BD324DRAFT_302873</name>
</gene>
<sequence>MTTLQSTFIAPTSDRPIASSSIPRSASLHTPNRTRSKHGSISGMHEIRRTPLKGFLWEEDSAESPQLVAPDFHFPWMNEQGQHEDRSMGSRATPNGSRRTPSRSEDIEEKYRHLRLSPTLSKRIRPQSADATATPPDRILPRHQHTQSQNPSASSQRMGSLAEIPTTTPNKGTSTTPNSSGLGRTYGGNRVFSRVVSAPITMRQGRETDDSNTWASSARPALVSTGSSSSVNDHTDTTKTIKALGGDAQTTRSRFVTPGHTDRTIGALSTTGRRVHGLSRFGGPARRVVAPETGEEVLADPMSDSPNTASPANSSTTPQEEPRSFRLSPMSEDPEESRPLPANSSVHSLQGRRNSPDPDDKPFRPFQTLGGESGSSYRHSTPHKEISVQPARSPRAQARSPLAPARTIPAALPPSPQPIKASRPAPPIDFKPIHHPVQATVQPSAPAEPTQWNNTQTLVNPVPAPAKRSFIVNNNAYERITVLGKGGSSKVYSVLCANTRKVYALKRVMLDRADAETCQGYMNEIELLKRLRGHDRIIQLIDHQIIFSNNRPKVLNIVMECGEIDFSLLLDEQKGKMLNMNFVGLYWQQMLEAVHAVHLENVVHTDLKPANFVLVKGRLKIIDFGIAKAVANDTVNIQREQQVGTVNYMSPEAIQRMNNQKVLKVSYSSDVWSLGCILYQMIYGHTPFSSIPGGPLPKMNAIADPNHKITYPDTATPKGAAPDLAVAVNPAAIDTMRRCLCYNREQRLTIPELLHHEFLRPKIRESALPVGSTTLTRHQMSLLVDYVLQYNHLPTLAPGDTTAEDLFTQLEAQNSLTK</sequence>
<feature type="compositionally biased region" description="Basic and acidic residues" evidence="7">
    <location>
        <begin position="354"/>
        <end position="363"/>
    </location>
</feature>
<protein>
    <submittedName>
        <fullName evidence="9">Kinase-like domain-containing protein</fullName>
    </submittedName>
</protein>
<name>A0A1Y1ULS5_9TREE</name>
<dbReference type="AlphaFoldDB" id="A0A1Y1ULS5"/>
<dbReference type="GO" id="GO:0005524">
    <property type="term" value="F:ATP binding"/>
    <property type="evidence" value="ECO:0007669"/>
    <property type="project" value="UniProtKB-UniRule"/>
</dbReference>
<feature type="compositionally biased region" description="Low complexity" evidence="7">
    <location>
        <begin position="165"/>
        <end position="181"/>
    </location>
</feature>
<keyword evidence="1" id="KW-0723">Serine/threonine-protein kinase</keyword>
<dbReference type="FunFam" id="1.10.510.10:FF:000224">
    <property type="entry name" value="serine/threonine-protein kinase mph1 isoform X1"/>
    <property type="match status" value="1"/>
</dbReference>
<dbReference type="STRING" id="4999.A0A1Y1ULS5"/>
<feature type="compositionally biased region" description="Basic and acidic residues" evidence="7">
    <location>
        <begin position="102"/>
        <end position="111"/>
    </location>
</feature>
<feature type="region of interest" description="Disordered" evidence="7">
    <location>
        <begin position="81"/>
        <end position="188"/>
    </location>
</feature>
<dbReference type="InterPro" id="IPR011009">
    <property type="entry name" value="Kinase-like_dom_sf"/>
</dbReference>
<dbReference type="GO" id="GO:0004674">
    <property type="term" value="F:protein serine/threonine kinase activity"/>
    <property type="evidence" value="ECO:0007669"/>
    <property type="project" value="UniProtKB-KW"/>
</dbReference>
<dbReference type="InterPro" id="IPR008271">
    <property type="entry name" value="Ser/Thr_kinase_AS"/>
</dbReference>
<feature type="region of interest" description="Disordered" evidence="7">
    <location>
        <begin position="1"/>
        <end position="46"/>
    </location>
</feature>
<dbReference type="GO" id="GO:0007094">
    <property type="term" value="P:mitotic spindle assembly checkpoint signaling"/>
    <property type="evidence" value="ECO:0007669"/>
    <property type="project" value="TreeGrafter"/>
</dbReference>
<evidence type="ECO:0000256" key="4">
    <source>
        <dbReference type="ARBA" id="ARBA00022777"/>
    </source>
</evidence>
<dbReference type="PROSITE" id="PS00107">
    <property type="entry name" value="PROTEIN_KINASE_ATP"/>
    <property type="match status" value="1"/>
</dbReference>
<dbReference type="Gene3D" id="3.30.200.20">
    <property type="entry name" value="Phosphorylase Kinase, domain 1"/>
    <property type="match status" value="1"/>
</dbReference>
<feature type="compositionally biased region" description="Polar residues" evidence="7">
    <location>
        <begin position="90"/>
        <end position="99"/>
    </location>
</feature>
<dbReference type="PANTHER" id="PTHR22974:SF21">
    <property type="entry name" value="DUAL SPECIFICITY PROTEIN KINASE TTK"/>
    <property type="match status" value="1"/>
</dbReference>
<dbReference type="GO" id="GO:0005634">
    <property type="term" value="C:nucleus"/>
    <property type="evidence" value="ECO:0007669"/>
    <property type="project" value="TreeGrafter"/>
</dbReference>
<dbReference type="CDD" id="cd14131">
    <property type="entry name" value="PKc_Mps1"/>
    <property type="match status" value="1"/>
</dbReference>
<dbReference type="FunFam" id="3.30.200.20:FF:000131">
    <property type="entry name" value="Dual specificity protein kinase TTK"/>
    <property type="match status" value="1"/>
</dbReference>
<evidence type="ECO:0000313" key="9">
    <source>
        <dbReference type="EMBL" id="ORX39001.1"/>
    </source>
</evidence>
<evidence type="ECO:0000256" key="1">
    <source>
        <dbReference type="ARBA" id="ARBA00022527"/>
    </source>
</evidence>
<dbReference type="GO" id="GO:0004712">
    <property type="term" value="F:protein serine/threonine/tyrosine kinase activity"/>
    <property type="evidence" value="ECO:0007669"/>
    <property type="project" value="TreeGrafter"/>
</dbReference>
<keyword evidence="2" id="KW-0808">Transferase</keyword>
<dbReference type="PROSITE" id="PS00108">
    <property type="entry name" value="PROTEIN_KINASE_ST"/>
    <property type="match status" value="1"/>
</dbReference>
<dbReference type="GO" id="GO:0033316">
    <property type="term" value="P:meiotic spindle assembly checkpoint signaling"/>
    <property type="evidence" value="ECO:0007669"/>
    <property type="project" value="TreeGrafter"/>
</dbReference>
<keyword evidence="5 6" id="KW-0067">ATP-binding</keyword>
<dbReference type="OrthoDB" id="20524at2759"/>
<feature type="compositionally biased region" description="Polar residues" evidence="7">
    <location>
        <begin position="1"/>
        <end position="10"/>
    </location>
</feature>
<dbReference type="InterPro" id="IPR017441">
    <property type="entry name" value="Protein_kinase_ATP_BS"/>
</dbReference>
<dbReference type="GO" id="GO:0034501">
    <property type="term" value="P:protein localization to kinetochore"/>
    <property type="evidence" value="ECO:0007669"/>
    <property type="project" value="TreeGrafter"/>
</dbReference>
<feature type="compositionally biased region" description="Low complexity" evidence="7">
    <location>
        <begin position="15"/>
        <end position="27"/>
    </location>
</feature>
<dbReference type="Proteomes" id="UP000193218">
    <property type="component" value="Unassembled WGS sequence"/>
</dbReference>
<dbReference type="GO" id="GO:0098813">
    <property type="term" value="P:nuclear chromosome segregation"/>
    <property type="evidence" value="ECO:0007669"/>
    <property type="project" value="UniProtKB-ARBA"/>
</dbReference>
<feature type="domain" description="Protein kinase" evidence="8">
    <location>
        <begin position="477"/>
        <end position="759"/>
    </location>
</feature>
<proteinExistence type="predicted"/>
<dbReference type="GeneID" id="33554240"/>
<dbReference type="SMART" id="SM00220">
    <property type="entry name" value="S_TKc"/>
    <property type="match status" value="1"/>
</dbReference>
<dbReference type="GO" id="GO:0000776">
    <property type="term" value="C:kinetochore"/>
    <property type="evidence" value="ECO:0007669"/>
    <property type="project" value="TreeGrafter"/>
</dbReference>
<feature type="compositionally biased region" description="Polar residues" evidence="7">
    <location>
        <begin position="146"/>
        <end position="158"/>
    </location>
</feature>
<dbReference type="InParanoid" id="A0A1Y1ULS5"/>
<accession>A0A1Y1ULS5</accession>
<keyword evidence="10" id="KW-1185">Reference proteome</keyword>
<dbReference type="PROSITE" id="PS50011">
    <property type="entry name" value="PROTEIN_KINASE_DOM"/>
    <property type="match status" value="1"/>
</dbReference>
<evidence type="ECO:0000259" key="8">
    <source>
        <dbReference type="PROSITE" id="PS50011"/>
    </source>
</evidence>
<feature type="compositionally biased region" description="Polar residues" evidence="7">
    <location>
        <begin position="342"/>
        <end position="353"/>
    </location>
</feature>
<dbReference type="Pfam" id="PF00069">
    <property type="entry name" value="Pkinase"/>
    <property type="match status" value="1"/>
</dbReference>
<feature type="region of interest" description="Disordered" evidence="7">
    <location>
        <begin position="297"/>
        <end position="417"/>
    </location>
</feature>
<evidence type="ECO:0000256" key="3">
    <source>
        <dbReference type="ARBA" id="ARBA00022741"/>
    </source>
</evidence>
<dbReference type="EMBL" id="NBSH01000003">
    <property type="protein sequence ID" value="ORX39001.1"/>
    <property type="molecule type" value="Genomic_DNA"/>
</dbReference>
<dbReference type="RefSeq" id="XP_021872864.1">
    <property type="nucleotide sequence ID" value="XM_022012432.1"/>
</dbReference>
<keyword evidence="4 9" id="KW-0418">Kinase</keyword>